<accession>A0ACB8R6Q9</accession>
<evidence type="ECO:0000313" key="2">
    <source>
        <dbReference type="Proteomes" id="UP000814033"/>
    </source>
</evidence>
<proteinExistence type="predicted"/>
<reference evidence="1" key="1">
    <citation type="submission" date="2021-02" db="EMBL/GenBank/DDBJ databases">
        <authorList>
            <consortium name="DOE Joint Genome Institute"/>
            <person name="Ahrendt S."/>
            <person name="Looney B.P."/>
            <person name="Miyauchi S."/>
            <person name="Morin E."/>
            <person name="Drula E."/>
            <person name="Courty P.E."/>
            <person name="Chicoki N."/>
            <person name="Fauchery L."/>
            <person name="Kohler A."/>
            <person name="Kuo A."/>
            <person name="Labutti K."/>
            <person name="Pangilinan J."/>
            <person name="Lipzen A."/>
            <person name="Riley R."/>
            <person name="Andreopoulos W."/>
            <person name="He G."/>
            <person name="Johnson J."/>
            <person name="Barry K.W."/>
            <person name="Grigoriev I.V."/>
            <person name="Nagy L."/>
            <person name="Hibbett D."/>
            <person name="Henrissat B."/>
            <person name="Matheny P.B."/>
            <person name="Labbe J."/>
            <person name="Martin F."/>
        </authorList>
    </citation>
    <scope>NUCLEOTIDE SEQUENCE</scope>
    <source>
        <strain evidence="1">FP105234-sp</strain>
    </source>
</reference>
<comment type="caution">
    <text evidence="1">The sequence shown here is derived from an EMBL/GenBank/DDBJ whole genome shotgun (WGS) entry which is preliminary data.</text>
</comment>
<dbReference type="EMBL" id="MU276335">
    <property type="protein sequence ID" value="KAI0039233.1"/>
    <property type="molecule type" value="Genomic_DNA"/>
</dbReference>
<reference evidence="1" key="2">
    <citation type="journal article" date="2022" name="New Phytol.">
        <title>Evolutionary transition to the ectomycorrhizal habit in the genomes of a hyperdiverse lineage of mushroom-forming fungi.</title>
        <authorList>
            <person name="Looney B."/>
            <person name="Miyauchi S."/>
            <person name="Morin E."/>
            <person name="Drula E."/>
            <person name="Courty P.E."/>
            <person name="Kohler A."/>
            <person name="Kuo A."/>
            <person name="LaButti K."/>
            <person name="Pangilinan J."/>
            <person name="Lipzen A."/>
            <person name="Riley R."/>
            <person name="Andreopoulos W."/>
            <person name="He G."/>
            <person name="Johnson J."/>
            <person name="Nolan M."/>
            <person name="Tritt A."/>
            <person name="Barry K.W."/>
            <person name="Grigoriev I.V."/>
            <person name="Nagy L.G."/>
            <person name="Hibbett D."/>
            <person name="Henrissat B."/>
            <person name="Matheny P.B."/>
            <person name="Labbe J."/>
            <person name="Martin F.M."/>
        </authorList>
    </citation>
    <scope>NUCLEOTIDE SEQUENCE</scope>
    <source>
        <strain evidence="1">FP105234-sp</strain>
    </source>
</reference>
<evidence type="ECO:0000313" key="1">
    <source>
        <dbReference type="EMBL" id="KAI0039233.1"/>
    </source>
</evidence>
<dbReference type="Proteomes" id="UP000814033">
    <property type="component" value="Unassembled WGS sequence"/>
</dbReference>
<gene>
    <name evidence="1" type="ORF">FA95DRAFT_1684362</name>
</gene>
<protein>
    <submittedName>
        <fullName evidence="1">Phosphoglycerate mutase family protein</fullName>
    </submittedName>
</protein>
<sequence>MSPLSHDSDQAQAHSEYTAAPHKSKLSHELIAGAVSYMAVKAYKSHVAKNGQPASHAQAEELLAGFTGAFIDREAETHGLDWLDKEKAKRDANHKAQSAIQT</sequence>
<name>A0ACB8R6Q9_9AGAM</name>
<keyword evidence="2" id="KW-1185">Reference proteome</keyword>
<organism evidence="1 2">
    <name type="scientific">Auriscalpium vulgare</name>
    <dbReference type="NCBI Taxonomy" id="40419"/>
    <lineage>
        <taxon>Eukaryota</taxon>
        <taxon>Fungi</taxon>
        <taxon>Dikarya</taxon>
        <taxon>Basidiomycota</taxon>
        <taxon>Agaricomycotina</taxon>
        <taxon>Agaricomycetes</taxon>
        <taxon>Russulales</taxon>
        <taxon>Auriscalpiaceae</taxon>
        <taxon>Auriscalpium</taxon>
    </lineage>
</organism>